<dbReference type="Proteomes" id="UP000580910">
    <property type="component" value="Unassembled WGS sequence"/>
</dbReference>
<protein>
    <submittedName>
        <fullName evidence="3">Nucleotide-binding universal stress UspA family protein</fullName>
    </submittedName>
</protein>
<proteinExistence type="inferred from homology"/>
<accession>A0A7W3P9H6</accession>
<dbReference type="InterPro" id="IPR014729">
    <property type="entry name" value="Rossmann-like_a/b/a_fold"/>
</dbReference>
<dbReference type="PRINTS" id="PR01438">
    <property type="entry name" value="UNVRSLSTRESS"/>
</dbReference>
<reference evidence="3 4" key="1">
    <citation type="submission" date="2020-07" db="EMBL/GenBank/DDBJ databases">
        <title>Sequencing the genomes of 1000 actinobacteria strains.</title>
        <authorList>
            <person name="Klenk H.-P."/>
        </authorList>
    </citation>
    <scope>NUCLEOTIDE SEQUENCE [LARGE SCALE GENOMIC DNA]</scope>
    <source>
        <strain evidence="3 4">DSM 21349</strain>
    </source>
</reference>
<comment type="caution">
    <text evidence="3">The sequence shown here is derived from an EMBL/GenBank/DDBJ whole genome shotgun (WGS) entry which is preliminary data.</text>
</comment>
<dbReference type="Pfam" id="PF00582">
    <property type="entry name" value="Usp"/>
    <property type="match status" value="2"/>
</dbReference>
<evidence type="ECO:0000259" key="2">
    <source>
        <dbReference type="Pfam" id="PF00582"/>
    </source>
</evidence>
<feature type="domain" description="UspA" evidence="2">
    <location>
        <begin position="18"/>
        <end position="148"/>
    </location>
</feature>
<dbReference type="Gene3D" id="3.40.50.620">
    <property type="entry name" value="HUPs"/>
    <property type="match status" value="2"/>
</dbReference>
<organism evidence="3 4">
    <name type="scientific">Nocardioides ginsengisegetis</name>
    <dbReference type="NCBI Taxonomy" id="661491"/>
    <lineage>
        <taxon>Bacteria</taxon>
        <taxon>Bacillati</taxon>
        <taxon>Actinomycetota</taxon>
        <taxon>Actinomycetes</taxon>
        <taxon>Propionibacteriales</taxon>
        <taxon>Nocardioidaceae</taxon>
        <taxon>Nocardioides</taxon>
    </lineage>
</organism>
<evidence type="ECO:0000256" key="1">
    <source>
        <dbReference type="ARBA" id="ARBA00008791"/>
    </source>
</evidence>
<dbReference type="AlphaFoldDB" id="A0A7W3P9H6"/>
<keyword evidence="4" id="KW-1185">Reference proteome</keyword>
<sequence length="291" mass="29989">MNISPDTAPSASLRTSGTIVVGVDDTATSDRALAWAADQAALEHRGLTVLHATGVVPAGRGATDTSLRSGGHQVTRRAHRVLLDGAFAADVHEQAVPAAPVAALVDASAGAALVVVGSRGPGQLGTFVLGSVSRALVGKTRCPLVVVPDLHPERPDATGGVVVAVDDREGRRDTLDFAYRQAALRGLPLTILGCVLGSASESADDQRRRISEASAGFTDRYPDVVTTIDIDRGPVEEAVVRAGRGQALVVMGSHVHSWISRVVRGDPERDVVTHAPCPVAVVPSGSPDPAS</sequence>
<evidence type="ECO:0000313" key="4">
    <source>
        <dbReference type="Proteomes" id="UP000580910"/>
    </source>
</evidence>
<dbReference type="SUPFAM" id="SSF52402">
    <property type="entry name" value="Adenine nucleotide alpha hydrolases-like"/>
    <property type="match status" value="2"/>
</dbReference>
<dbReference type="InterPro" id="IPR006015">
    <property type="entry name" value="Universal_stress_UspA"/>
</dbReference>
<dbReference type="EMBL" id="JACGXA010000001">
    <property type="protein sequence ID" value="MBA8803459.1"/>
    <property type="molecule type" value="Genomic_DNA"/>
</dbReference>
<dbReference type="PANTHER" id="PTHR46268">
    <property type="entry name" value="STRESS RESPONSE PROTEIN NHAX"/>
    <property type="match status" value="1"/>
</dbReference>
<dbReference type="InterPro" id="IPR006016">
    <property type="entry name" value="UspA"/>
</dbReference>
<name>A0A7W3P9H6_9ACTN</name>
<evidence type="ECO:0000313" key="3">
    <source>
        <dbReference type="EMBL" id="MBA8803459.1"/>
    </source>
</evidence>
<dbReference type="PANTHER" id="PTHR46268:SF6">
    <property type="entry name" value="UNIVERSAL STRESS PROTEIN UP12"/>
    <property type="match status" value="1"/>
</dbReference>
<gene>
    <name evidence="3" type="ORF">FB382_001750</name>
</gene>
<dbReference type="RefSeq" id="WP_182538456.1">
    <property type="nucleotide sequence ID" value="NZ_JACGXA010000001.1"/>
</dbReference>
<comment type="similarity">
    <text evidence="1">Belongs to the universal stress protein A family.</text>
</comment>
<feature type="domain" description="UspA" evidence="2">
    <location>
        <begin position="161"/>
        <end position="283"/>
    </location>
</feature>